<feature type="compositionally biased region" description="Basic and acidic residues" evidence="1">
    <location>
        <begin position="216"/>
        <end position="234"/>
    </location>
</feature>
<feature type="compositionally biased region" description="Polar residues" evidence="1">
    <location>
        <begin position="134"/>
        <end position="144"/>
    </location>
</feature>
<feature type="non-terminal residue" evidence="2">
    <location>
        <position position="262"/>
    </location>
</feature>
<feature type="compositionally biased region" description="Pro residues" evidence="1">
    <location>
        <begin position="70"/>
        <end position="90"/>
    </location>
</feature>
<evidence type="ECO:0000256" key="1">
    <source>
        <dbReference type="SAM" id="MobiDB-lite"/>
    </source>
</evidence>
<proteinExistence type="predicted"/>
<feature type="compositionally biased region" description="Low complexity" evidence="1">
    <location>
        <begin position="91"/>
        <end position="109"/>
    </location>
</feature>
<accession>A0A9P5RNQ6</accession>
<name>A0A9P5RNQ6_9FUNG</name>
<evidence type="ECO:0000313" key="3">
    <source>
        <dbReference type="Proteomes" id="UP000748756"/>
    </source>
</evidence>
<gene>
    <name evidence="2" type="ORF">BG015_002664</name>
</gene>
<dbReference type="PRINTS" id="PR01217">
    <property type="entry name" value="PRICHEXTENSN"/>
</dbReference>
<evidence type="ECO:0000313" key="2">
    <source>
        <dbReference type="EMBL" id="KAF9137630.1"/>
    </source>
</evidence>
<feature type="compositionally biased region" description="Pro residues" evidence="1">
    <location>
        <begin position="38"/>
        <end position="49"/>
    </location>
</feature>
<protein>
    <submittedName>
        <fullName evidence="2">Uncharacterized protein</fullName>
    </submittedName>
</protein>
<dbReference type="OrthoDB" id="28939at2759"/>
<feature type="region of interest" description="Disordered" evidence="1">
    <location>
        <begin position="1"/>
        <end position="234"/>
    </location>
</feature>
<feature type="compositionally biased region" description="Basic and acidic residues" evidence="1">
    <location>
        <begin position="189"/>
        <end position="206"/>
    </location>
</feature>
<keyword evidence="3" id="KW-1185">Reference proteome</keyword>
<dbReference type="InterPro" id="IPR009563">
    <property type="entry name" value="SSSCA1"/>
</dbReference>
<dbReference type="AlphaFoldDB" id="A0A9P5RNQ6"/>
<dbReference type="EMBL" id="JAAAUQ010001543">
    <property type="protein sequence ID" value="KAF9137630.1"/>
    <property type="molecule type" value="Genomic_DNA"/>
</dbReference>
<reference evidence="2" key="1">
    <citation type="journal article" date="2020" name="Fungal Divers.">
        <title>Resolving the Mortierellaceae phylogeny through synthesis of multi-gene phylogenetics and phylogenomics.</title>
        <authorList>
            <person name="Vandepol N."/>
            <person name="Liber J."/>
            <person name="Desiro A."/>
            <person name="Na H."/>
            <person name="Kennedy M."/>
            <person name="Barry K."/>
            <person name="Grigoriev I.V."/>
            <person name="Miller A.N."/>
            <person name="O'Donnell K."/>
            <person name="Stajich J.E."/>
            <person name="Bonito G."/>
        </authorList>
    </citation>
    <scope>NUCLEOTIDE SEQUENCE</scope>
    <source>
        <strain evidence="2">NRRL 6426</strain>
    </source>
</reference>
<organism evidence="2 3">
    <name type="scientific">Linnemannia schmuckeri</name>
    <dbReference type="NCBI Taxonomy" id="64567"/>
    <lineage>
        <taxon>Eukaryota</taxon>
        <taxon>Fungi</taxon>
        <taxon>Fungi incertae sedis</taxon>
        <taxon>Mucoromycota</taxon>
        <taxon>Mortierellomycotina</taxon>
        <taxon>Mortierellomycetes</taxon>
        <taxon>Mortierellales</taxon>
        <taxon>Mortierellaceae</taxon>
        <taxon>Linnemannia</taxon>
    </lineage>
</organism>
<sequence length="262" mass="28808">MASHSSYRHSVLDPALEGIRRYRSPSSSRTIATLVPYAPSPLSPPPALPPGTASPSALTSPTQADYSSRPLPPPRSSTPLPMPPKTPPPFAKSSTSSSSSMASGLMSLPIALPPTSPPPTPRPRDRKRSTSSSVMVQQGNQPFIPTSPTPTPPSRPPPHSRTTILPAGMVQDSGHEHSYPSKQQQQYQDFHEQQQRETDQGLDSRRTTQYYSDEGSYNRHMEQEIRESQREQSERVSRLMGQRMLQGWTMLQDTCPNPSCNG</sequence>
<feature type="compositionally biased region" description="Pro residues" evidence="1">
    <location>
        <begin position="111"/>
        <end position="121"/>
    </location>
</feature>
<feature type="compositionally biased region" description="Pro residues" evidence="1">
    <location>
        <begin position="145"/>
        <end position="159"/>
    </location>
</feature>
<dbReference type="Proteomes" id="UP000748756">
    <property type="component" value="Unassembled WGS sequence"/>
</dbReference>
<comment type="caution">
    <text evidence="2">The sequence shown here is derived from an EMBL/GenBank/DDBJ whole genome shotgun (WGS) entry which is preliminary data.</text>
</comment>
<dbReference type="Pfam" id="PF06677">
    <property type="entry name" value="Auto_anti-p27"/>
    <property type="match status" value="1"/>
</dbReference>